<sequence>MMFCIAYSLSKTEEQPGSQDRIDLDLGLECITDTSILLYKGACGSPPKTRNQPLNNQVQIPAGSSTAVCRREIRPAPQKKDRSLREATEKVRLKKAQPFKKIEEAVLFLTYN</sequence>
<reference evidence="1 2" key="1">
    <citation type="submission" date="2013-06" db="EMBL/GenBank/DDBJ databases">
        <title>Complete genome sequence of Paenibacillus mucilaginosus K02.</title>
        <authorList>
            <person name="Xiao B."/>
            <person name="Sun L."/>
            <person name="Xiao L."/>
            <person name="Lian B."/>
        </authorList>
    </citation>
    <scope>NUCLEOTIDE SEQUENCE [LARGE SCALE GENOMIC DNA]</scope>
    <source>
        <strain evidence="1 2">K02</strain>
    </source>
</reference>
<evidence type="ECO:0000313" key="1">
    <source>
        <dbReference type="EMBL" id="AFH60404.1"/>
    </source>
</evidence>
<proteinExistence type="predicted"/>
<gene>
    <name evidence="1" type="ORF">B2K_06665</name>
</gene>
<dbReference type="EMBL" id="CP003422">
    <property type="protein sequence ID" value="AFH60404.1"/>
    <property type="molecule type" value="Genomic_DNA"/>
</dbReference>
<evidence type="ECO:0000313" key="2">
    <source>
        <dbReference type="Proteomes" id="UP000007392"/>
    </source>
</evidence>
<accession>I0BDF7</accession>
<organism evidence="1 2">
    <name type="scientific">Paenibacillus mucilaginosus K02</name>
    <dbReference type="NCBI Taxonomy" id="997761"/>
    <lineage>
        <taxon>Bacteria</taxon>
        <taxon>Bacillati</taxon>
        <taxon>Bacillota</taxon>
        <taxon>Bacilli</taxon>
        <taxon>Bacillales</taxon>
        <taxon>Paenibacillaceae</taxon>
        <taxon>Paenibacillus</taxon>
    </lineage>
</organism>
<dbReference type="AlphaFoldDB" id="I0BDF7"/>
<name>I0BDF7_9BACL</name>
<dbReference type="Proteomes" id="UP000007392">
    <property type="component" value="Chromosome"/>
</dbReference>
<dbReference type="KEGG" id="pmw:B2K_06665"/>
<dbReference type="HOGENOM" id="CLU_2143371_0_0_9"/>
<protein>
    <submittedName>
        <fullName evidence="1">Uncharacterized protein</fullName>
    </submittedName>
</protein>